<dbReference type="InterPro" id="IPR051606">
    <property type="entry name" value="Polyketide_Oxido-like"/>
</dbReference>
<dbReference type="Gene3D" id="3.40.50.720">
    <property type="entry name" value="NAD(P)-binding Rossmann-like Domain"/>
    <property type="match status" value="1"/>
</dbReference>
<reference evidence="3 4" key="1">
    <citation type="journal article" date="2024" name="IMA Fungus">
        <title>IMA Genome - F19 : A genome assembly and annotation guide to empower mycologists, including annotated draft genome sequences of Ceratocystis pirilliformis, Diaporthe australafricana, Fusarium ophioides, Paecilomyces lecythidis, and Sporothrix stenoceras.</title>
        <authorList>
            <person name="Aylward J."/>
            <person name="Wilson A.M."/>
            <person name="Visagie C.M."/>
            <person name="Spraker J."/>
            <person name="Barnes I."/>
            <person name="Buitendag C."/>
            <person name="Ceriani C."/>
            <person name="Del Mar Angel L."/>
            <person name="du Plessis D."/>
            <person name="Fuchs T."/>
            <person name="Gasser K."/>
            <person name="Kramer D."/>
            <person name="Li W."/>
            <person name="Munsamy K."/>
            <person name="Piso A."/>
            <person name="Price J.L."/>
            <person name="Sonnekus B."/>
            <person name="Thomas C."/>
            <person name="van der Nest A."/>
            <person name="van Dijk A."/>
            <person name="van Heerden A."/>
            <person name="van Vuuren N."/>
            <person name="Yilmaz N."/>
            <person name="Duong T.A."/>
            <person name="van der Merwe N.A."/>
            <person name="Wingfield M.J."/>
            <person name="Wingfield B.D."/>
        </authorList>
    </citation>
    <scope>NUCLEOTIDE SEQUENCE [LARGE SCALE GENOMIC DNA]</scope>
    <source>
        <strain evidence="3 4">CMW 18300</strain>
    </source>
</reference>
<evidence type="ECO:0000313" key="3">
    <source>
        <dbReference type="EMBL" id="KAL1880171.1"/>
    </source>
</evidence>
<dbReference type="EMBL" id="JAWRVE010000008">
    <property type="protein sequence ID" value="KAL1880171.1"/>
    <property type="molecule type" value="Genomic_DNA"/>
</dbReference>
<dbReference type="InterPro" id="IPR016040">
    <property type="entry name" value="NAD(P)-bd_dom"/>
</dbReference>
<dbReference type="Pfam" id="PF13460">
    <property type="entry name" value="NAD_binding_10"/>
    <property type="match status" value="1"/>
</dbReference>
<evidence type="ECO:0000256" key="1">
    <source>
        <dbReference type="ARBA" id="ARBA00038376"/>
    </source>
</evidence>
<dbReference type="InterPro" id="IPR036291">
    <property type="entry name" value="NAD(P)-bd_dom_sf"/>
</dbReference>
<accession>A0ABR3XVY9</accession>
<dbReference type="PANTHER" id="PTHR43355">
    <property type="entry name" value="FLAVIN REDUCTASE (NADPH)"/>
    <property type="match status" value="1"/>
</dbReference>
<evidence type="ECO:0000259" key="2">
    <source>
        <dbReference type="Pfam" id="PF13460"/>
    </source>
</evidence>
<evidence type="ECO:0000313" key="4">
    <source>
        <dbReference type="Proteomes" id="UP001583177"/>
    </source>
</evidence>
<comment type="caution">
    <text evidence="3">The sequence shown here is derived from an EMBL/GenBank/DDBJ whole genome shotgun (WGS) entry which is preliminary data.</text>
</comment>
<dbReference type="PANTHER" id="PTHR43355:SF2">
    <property type="entry name" value="FLAVIN REDUCTASE (NADPH)"/>
    <property type="match status" value="1"/>
</dbReference>
<comment type="similarity">
    <text evidence="1">Belongs to the avfA family.</text>
</comment>
<proteinExistence type="inferred from homology"/>
<protein>
    <recommendedName>
        <fullName evidence="2">NAD(P)-binding domain-containing protein</fullName>
    </recommendedName>
</protein>
<keyword evidence="4" id="KW-1185">Reference proteome</keyword>
<feature type="domain" description="NAD(P)-binding" evidence="2">
    <location>
        <begin position="14"/>
        <end position="235"/>
    </location>
</feature>
<organism evidence="3 4">
    <name type="scientific">Diaporthe australafricana</name>
    <dbReference type="NCBI Taxonomy" id="127596"/>
    <lineage>
        <taxon>Eukaryota</taxon>
        <taxon>Fungi</taxon>
        <taxon>Dikarya</taxon>
        <taxon>Ascomycota</taxon>
        <taxon>Pezizomycotina</taxon>
        <taxon>Sordariomycetes</taxon>
        <taxon>Sordariomycetidae</taxon>
        <taxon>Diaporthales</taxon>
        <taxon>Diaporthaceae</taxon>
        <taxon>Diaporthe</taxon>
    </lineage>
</organism>
<gene>
    <name evidence="3" type="ORF">Daus18300_001534</name>
</gene>
<name>A0ABR3XVY9_9PEZI</name>
<sequence length="252" mass="27014">MASSSTQQAILFLGATGGSGFSAIRRSIAAGHDCVALCRTPSRLTDKLPESMRNAPNLRIVQGNVVDRDAIAKCLIRPDRPGTLVDAVVYTIGGSFSFSKMSNDELHVCEEGMKALVSALQDVRTKGGATGQPTIVAVSTTGMSAHGRDYPASLWLIYGLMLKQPHKDKTAMEALMVGSGERFTIVRASLLTNGAESKQPIRVGIEDPKAKKLESKEIGYTISREDVGKWIFDSVLSGDEARWNGKVVSITS</sequence>
<dbReference type="SUPFAM" id="SSF51735">
    <property type="entry name" value="NAD(P)-binding Rossmann-fold domains"/>
    <property type="match status" value="1"/>
</dbReference>
<dbReference type="Proteomes" id="UP001583177">
    <property type="component" value="Unassembled WGS sequence"/>
</dbReference>